<organism evidence="1 2">
    <name type="scientific">Anaerocolumna cellulosilytica</name>
    <dbReference type="NCBI Taxonomy" id="433286"/>
    <lineage>
        <taxon>Bacteria</taxon>
        <taxon>Bacillati</taxon>
        <taxon>Bacillota</taxon>
        <taxon>Clostridia</taxon>
        <taxon>Lachnospirales</taxon>
        <taxon>Lachnospiraceae</taxon>
        <taxon>Anaerocolumna</taxon>
    </lineage>
</organism>
<keyword evidence="2" id="KW-1185">Reference proteome</keyword>
<dbReference type="KEGG" id="acel:acsn021_26980"/>
<dbReference type="Proteomes" id="UP000515561">
    <property type="component" value="Chromosome"/>
</dbReference>
<protein>
    <submittedName>
        <fullName evidence="1">Uncharacterized protein</fullName>
    </submittedName>
</protein>
<sequence>MYLYNYKEEKKLYYHEIDESLLQSWTDKIAGLSPNFWLRAMDGSDDCLRRNLQRSA</sequence>
<accession>A0A6S6R1B6</accession>
<dbReference type="InterPro" id="IPR012341">
    <property type="entry name" value="6hp_glycosidase-like_sf"/>
</dbReference>
<dbReference type="Gene3D" id="1.50.10.10">
    <property type="match status" value="1"/>
</dbReference>
<proteinExistence type="predicted"/>
<dbReference type="GO" id="GO:0005975">
    <property type="term" value="P:carbohydrate metabolic process"/>
    <property type="evidence" value="ECO:0007669"/>
    <property type="project" value="InterPro"/>
</dbReference>
<gene>
    <name evidence="1" type="ORF">acsn021_26980</name>
</gene>
<dbReference type="EMBL" id="AP023367">
    <property type="protein sequence ID" value="BCJ95129.1"/>
    <property type="molecule type" value="Genomic_DNA"/>
</dbReference>
<name>A0A6S6R1B6_9FIRM</name>
<dbReference type="AlphaFoldDB" id="A0A6S6R1B6"/>
<evidence type="ECO:0000313" key="1">
    <source>
        <dbReference type="EMBL" id="BCJ95129.1"/>
    </source>
</evidence>
<evidence type="ECO:0000313" key="2">
    <source>
        <dbReference type="Proteomes" id="UP000515561"/>
    </source>
</evidence>
<reference evidence="1 2" key="1">
    <citation type="journal article" date="2016" name="Int. J. Syst. Evol. Microbiol.">
        <title>Descriptions of Anaerotaenia torta gen. nov., sp. nov. and Anaerocolumna cellulosilytica gen. nov., sp. nov. isolated from a methanogenic reactor of cattle waste.</title>
        <authorList>
            <person name="Uek A."/>
            <person name="Ohtaki Y."/>
            <person name="Kaku N."/>
            <person name="Ueki K."/>
        </authorList>
    </citation>
    <scope>NUCLEOTIDE SEQUENCE [LARGE SCALE GENOMIC DNA]</scope>
    <source>
        <strain evidence="1 2">SN021</strain>
    </source>
</reference>